<dbReference type="AlphaFoldDB" id="X0UJB9"/>
<feature type="non-terminal residue" evidence="1">
    <location>
        <position position="1"/>
    </location>
</feature>
<dbReference type="EMBL" id="BARS01028219">
    <property type="protein sequence ID" value="GAG05884.1"/>
    <property type="molecule type" value="Genomic_DNA"/>
</dbReference>
<organism evidence="1">
    <name type="scientific">marine sediment metagenome</name>
    <dbReference type="NCBI Taxonomy" id="412755"/>
    <lineage>
        <taxon>unclassified sequences</taxon>
        <taxon>metagenomes</taxon>
        <taxon>ecological metagenomes</taxon>
    </lineage>
</organism>
<name>X0UJB9_9ZZZZ</name>
<comment type="caution">
    <text evidence="1">The sequence shown here is derived from an EMBL/GenBank/DDBJ whole genome shotgun (WGS) entry which is preliminary data.</text>
</comment>
<sequence>GRLYADAAALFEDAVEKGNQQFCRTYRLDGSDRSVLQEYYAGQARYRGS</sequence>
<proteinExistence type="predicted"/>
<protein>
    <submittedName>
        <fullName evidence="1">Uncharacterized protein</fullName>
    </submittedName>
</protein>
<gene>
    <name evidence="1" type="ORF">S01H1_44248</name>
</gene>
<evidence type="ECO:0000313" key="1">
    <source>
        <dbReference type="EMBL" id="GAG05884.1"/>
    </source>
</evidence>
<accession>X0UJB9</accession>
<reference evidence="1" key="1">
    <citation type="journal article" date="2014" name="Front. Microbiol.">
        <title>High frequency of phylogenetically diverse reductive dehalogenase-homologous genes in deep subseafloor sedimentary metagenomes.</title>
        <authorList>
            <person name="Kawai M."/>
            <person name="Futagami T."/>
            <person name="Toyoda A."/>
            <person name="Takaki Y."/>
            <person name="Nishi S."/>
            <person name="Hori S."/>
            <person name="Arai W."/>
            <person name="Tsubouchi T."/>
            <person name="Morono Y."/>
            <person name="Uchiyama I."/>
            <person name="Ito T."/>
            <person name="Fujiyama A."/>
            <person name="Inagaki F."/>
            <person name="Takami H."/>
        </authorList>
    </citation>
    <scope>NUCLEOTIDE SEQUENCE</scope>
    <source>
        <strain evidence="1">Expedition CK06-06</strain>
    </source>
</reference>